<dbReference type="EMBL" id="QUSG01000018">
    <property type="protein sequence ID" value="KAA3522334.1"/>
    <property type="molecule type" value="Genomic_DNA"/>
</dbReference>
<dbReference type="Pfam" id="PF14486">
    <property type="entry name" value="DUF4432"/>
    <property type="match status" value="1"/>
</dbReference>
<evidence type="ECO:0000313" key="3">
    <source>
        <dbReference type="EMBL" id="MUZ60050.1"/>
    </source>
</evidence>
<dbReference type="RefSeq" id="WP_081088903.1">
    <property type="nucleotide sequence ID" value="NZ_JABFNP010000003.1"/>
</dbReference>
<dbReference type="CDD" id="cd09023">
    <property type="entry name" value="Aldose_epim_Ec_c4013"/>
    <property type="match status" value="1"/>
</dbReference>
<feature type="compositionally biased region" description="Polar residues" evidence="1">
    <location>
        <begin position="321"/>
        <end position="332"/>
    </location>
</feature>
<dbReference type="EMBL" id="WPHM01000014">
    <property type="protein sequence ID" value="MUZ60050.1"/>
    <property type="molecule type" value="Genomic_DNA"/>
</dbReference>
<proteinExistence type="predicted"/>
<accession>A0A368NHR5</accession>
<reference evidence="3 4" key="2">
    <citation type="submission" date="2019-12" db="EMBL/GenBank/DDBJ databases">
        <title>Whole-genome sequencing of Allorhizobium vitis.</title>
        <authorList>
            <person name="Gan H.M."/>
            <person name="Szegedi E."/>
            <person name="Burr T."/>
            <person name="Savka M.A."/>
        </authorList>
    </citation>
    <scope>NUCLEOTIDE SEQUENCE [LARGE SCALE GENOMIC DNA]</scope>
    <source>
        <strain evidence="3 4">CG989</strain>
    </source>
</reference>
<dbReference type="InterPro" id="IPR027839">
    <property type="entry name" value="DUF4432"/>
</dbReference>
<evidence type="ECO:0000313" key="4">
    <source>
        <dbReference type="Proteomes" id="UP000436692"/>
    </source>
</evidence>
<feature type="region of interest" description="Disordered" evidence="1">
    <location>
        <begin position="308"/>
        <end position="332"/>
    </location>
</feature>
<sequence>MKMAEGFDMDTDLLRRTADLRALADIRLVTLDDGPGRGQRLLIGRNANGVAFEIAVDRGFDVSGLSFRGTNVGWHSPTQMVFPTHDPDSEEGLGFFRNFDGFMVTCGLDQYSRPYDADVGHYNYPNLRTRRMPQHGRISTEKARLHRYVVEPGTLRIVCEGIVRQASVFGEVLELHRKITLPVFETALIIEDTITNRSFRPSDHAILYHLNFGYPFLDDGLTIAGLPEGILAEINSTPPVPQDGFGEKVDHVDFRVTPHEAPIRLHNPTCGFAVSLKYDQSALPKFAAWRAYQSGVFALGIEPRSDLRPAEGGKLGPGESRSYSLQLSFTQE</sequence>
<dbReference type="GO" id="GO:0030246">
    <property type="term" value="F:carbohydrate binding"/>
    <property type="evidence" value="ECO:0007669"/>
    <property type="project" value="InterPro"/>
</dbReference>
<dbReference type="Proteomes" id="UP000436911">
    <property type="component" value="Unassembled WGS sequence"/>
</dbReference>
<protein>
    <submittedName>
        <fullName evidence="2">DUF4432 family protein</fullName>
    </submittedName>
</protein>
<name>A0A368NHR5_AGRVI</name>
<evidence type="ECO:0000313" key="2">
    <source>
        <dbReference type="EMBL" id="KAA3522334.1"/>
    </source>
</evidence>
<dbReference type="AlphaFoldDB" id="A0A368NHR5"/>
<comment type="caution">
    <text evidence="2">The sequence shown here is derived from an EMBL/GenBank/DDBJ whole genome shotgun (WGS) entry which is preliminary data.</text>
</comment>
<gene>
    <name evidence="2" type="ORF">DXT89_21135</name>
    <name evidence="3" type="ORF">GOZ95_21645</name>
</gene>
<dbReference type="Gene3D" id="2.70.98.10">
    <property type="match status" value="1"/>
</dbReference>
<reference evidence="2 5" key="1">
    <citation type="submission" date="2018-08" db="EMBL/GenBank/DDBJ databases">
        <title>Genome sequencing of Agrobacterium vitis strain ICMP 10754.</title>
        <authorList>
            <person name="Visnovsky S.B."/>
            <person name="Pitman A.R."/>
        </authorList>
    </citation>
    <scope>NUCLEOTIDE SEQUENCE [LARGE SCALE GENOMIC DNA]</scope>
    <source>
        <strain evidence="2 5">ICMP 10754</strain>
    </source>
</reference>
<dbReference type="Proteomes" id="UP000436692">
    <property type="component" value="Unassembled WGS sequence"/>
</dbReference>
<dbReference type="OrthoDB" id="9791280at2"/>
<evidence type="ECO:0000313" key="5">
    <source>
        <dbReference type="Proteomes" id="UP000436911"/>
    </source>
</evidence>
<organism evidence="2 5">
    <name type="scientific">Agrobacterium vitis</name>
    <name type="common">Rhizobium vitis</name>
    <dbReference type="NCBI Taxonomy" id="373"/>
    <lineage>
        <taxon>Bacteria</taxon>
        <taxon>Pseudomonadati</taxon>
        <taxon>Pseudomonadota</taxon>
        <taxon>Alphaproteobacteria</taxon>
        <taxon>Hyphomicrobiales</taxon>
        <taxon>Rhizobiaceae</taxon>
        <taxon>Rhizobium/Agrobacterium group</taxon>
        <taxon>Agrobacterium</taxon>
    </lineage>
</organism>
<evidence type="ECO:0000256" key="1">
    <source>
        <dbReference type="SAM" id="MobiDB-lite"/>
    </source>
</evidence>
<dbReference type="InterPro" id="IPR014718">
    <property type="entry name" value="GH-type_carb-bd"/>
</dbReference>